<evidence type="ECO:0000313" key="3">
    <source>
        <dbReference type="EMBL" id="CAJ0950739.1"/>
    </source>
</evidence>
<dbReference type="PROSITE" id="PS00135">
    <property type="entry name" value="TRYPSIN_SER"/>
    <property type="match status" value="1"/>
</dbReference>
<protein>
    <recommendedName>
        <fullName evidence="2">Peptidase S1 domain-containing protein</fullName>
    </recommendedName>
</protein>
<reference evidence="3" key="1">
    <citation type="submission" date="2023-07" db="EMBL/GenBank/DDBJ databases">
        <authorList>
            <person name="Stuckert A."/>
        </authorList>
    </citation>
    <scope>NUCLEOTIDE SEQUENCE</scope>
</reference>
<dbReference type="InterPro" id="IPR033116">
    <property type="entry name" value="TRYPSIN_SER"/>
</dbReference>
<dbReference type="PANTHER" id="PTHR24253:SF170">
    <property type="entry name" value="PEPTIDASE S1 DOMAIN-CONTAINING PROTEIN"/>
    <property type="match status" value="1"/>
</dbReference>
<dbReference type="Proteomes" id="UP001176940">
    <property type="component" value="Unassembled WGS sequence"/>
</dbReference>
<dbReference type="CDD" id="cd00190">
    <property type="entry name" value="Tryp_SPc"/>
    <property type="match status" value="1"/>
</dbReference>
<keyword evidence="1" id="KW-1015">Disulfide bond</keyword>
<accession>A0ABN9LU12</accession>
<dbReference type="Pfam" id="PF00089">
    <property type="entry name" value="Trypsin"/>
    <property type="match status" value="2"/>
</dbReference>
<dbReference type="EMBL" id="CAUEEQ010032137">
    <property type="protein sequence ID" value="CAJ0950739.1"/>
    <property type="molecule type" value="Genomic_DNA"/>
</dbReference>
<dbReference type="PANTHER" id="PTHR24253">
    <property type="entry name" value="TRANSMEMBRANE PROTEASE SERINE"/>
    <property type="match status" value="1"/>
</dbReference>
<dbReference type="SMART" id="SM00020">
    <property type="entry name" value="Tryp_SPc"/>
    <property type="match status" value="1"/>
</dbReference>
<feature type="domain" description="Peptidase S1" evidence="2">
    <location>
        <begin position="64"/>
        <end position="333"/>
    </location>
</feature>
<dbReference type="PROSITE" id="PS50240">
    <property type="entry name" value="TRYPSIN_DOM"/>
    <property type="match status" value="1"/>
</dbReference>
<dbReference type="Gene3D" id="2.40.10.10">
    <property type="entry name" value="Trypsin-like serine proteases"/>
    <property type="match status" value="1"/>
</dbReference>
<dbReference type="InterPro" id="IPR001254">
    <property type="entry name" value="Trypsin_dom"/>
</dbReference>
<sequence length="363" mass="40135">MPGSSVLRAGERASCGDFLQKSGEDGSLQRRLWMRKLIMGSGQDEEKENGSRGDVIYQVPGCVYYGGQRMSFNPILQPACSQRVRKGANLPLILSHSLAYPLTIYHMPYRIPDPLAYTIYLGVYELSDLQNPKTMSRTVRQITIHPSYTSEQSSGDIALVKLESPVAFTSSIHPVYLPSRAVQLPEGTLCWVTGWGYVREQGTQRSQKWKGDTGHRFTSAMLFSTVPLTNPKTLQKVDVALIDSKNCETMYQSDSASESNSKLIEEDMFCAGYQEGKKDSCQGDSGGPLVCNVNGVWLQLGITSWGMGCATANHPGVYTRVQHYQSWLQQLVPSLQFSNGGNIVLPNRGGKTTPALRHITARR</sequence>
<gene>
    <name evidence="3" type="ORF">RIMI_LOCUS13149641</name>
</gene>
<dbReference type="InterPro" id="IPR009003">
    <property type="entry name" value="Peptidase_S1_PA"/>
</dbReference>
<evidence type="ECO:0000259" key="2">
    <source>
        <dbReference type="PROSITE" id="PS50240"/>
    </source>
</evidence>
<dbReference type="InterPro" id="IPR001314">
    <property type="entry name" value="Peptidase_S1A"/>
</dbReference>
<dbReference type="InterPro" id="IPR043504">
    <property type="entry name" value="Peptidase_S1_PA_chymotrypsin"/>
</dbReference>
<comment type="caution">
    <text evidence="3">The sequence shown here is derived from an EMBL/GenBank/DDBJ whole genome shotgun (WGS) entry which is preliminary data.</text>
</comment>
<name>A0ABN9LU12_9NEOB</name>
<organism evidence="3 4">
    <name type="scientific">Ranitomeya imitator</name>
    <name type="common">mimic poison frog</name>
    <dbReference type="NCBI Taxonomy" id="111125"/>
    <lineage>
        <taxon>Eukaryota</taxon>
        <taxon>Metazoa</taxon>
        <taxon>Chordata</taxon>
        <taxon>Craniata</taxon>
        <taxon>Vertebrata</taxon>
        <taxon>Euteleostomi</taxon>
        <taxon>Amphibia</taxon>
        <taxon>Batrachia</taxon>
        <taxon>Anura</taxon>
        <taxon>Neobatrachia</taxon>
        <taxon>Hyloidea</taxon>
        <taxon>Dendrobatidae</taxon>
        <taxon>Dendrobatinae</taxon>
        <taxon>Ranitomeya</taxon>
    </lineage>
</organism>
<feature type="non-terminal residue" evidence="3">
    <location>
        <position position="363"/>
    </location>
</feature>
<proteinExistence type="predicted"/>
<dbReference type="SUPFAM" id="SSF50494">
    <property type="entry name" value="Trypsin-like serine proteases"/>
    <property type="match status" value="1"/>
</dbReference>
<evidence type="ECO:0000313" key="4">
    <source>
        <dbReference type="Proteomes" id="UP001176940"/>
    </source>
</evidence>
<evidence type="ECO:0000256" key="1">
    <source>
        <dbReference type="ARBA" id="ARBA00023157"/>
    </source>
</evidence>
<dbReference type="PRINTS" id="PR00722">
    <property type="entry name" value="CHYMOTRYPSIN"/>
</dbReference>
<keyword evidence="4" id="KW-1185">Reference proteome</keyword>